<evidence type="ECO:0000313" key="8">
    <source>
        <dbReference type="EMBL" id="WOO85580.1"/>
    </source>
</evidence>
<dbReference type="SUPFAM" id="SSF55729">
    <property type="entry name" value="Acyl-CoA N-acyltransferases (Nat)"/>
    <property type="match status" value="1"/>
</dbReference>
<keyword evidence="4" id="KW-1133">Transmembrane helix</keyword>
<keyword evidence="3" id="KW-0812">Transmembrane</keyword>
<feature type="compositionally biased region" description="Polar residues" evidence="6">
    <location>
        <begin position="15"/>
        <end position="25"/>
    </location>
</feature>
<dbReference type="EMBL" id="CP086720">
    <property type="protein sequence ID" value="WOO85580.1"/>
    <property type="molecule type" value="Genomic_DNA"/>
</dbReference>
<organism evidence="8 9">
    <name type="scientific">Vanrija pseudolonga</name>
    <dbReference type="NCBI Taxonomy" id="143232"/>
    <lineage>
        <taxon>Eukaryota</taxon>
        <taxon>Fungi</taxon>
        <taxon>Dikarya</taxon>
        <taxon>Basidiomycota</taxon>
        <taxon>Agaricomycotina</taxon>
        <taxon>Tremellomycetes</taxon>
        <taxon>Trichosporonales</taxon>
        <taxon>Trichosporonaceae</taxon>
        <taxon>Vanrija</taxon>
    </lineage>
</organism>
<evidence type="ECO:0000256" key="6">
    <source>
        <dbReference type="SAM" id="MobiDB-lite"/>
    </source>
</evidence>
<feature type="compositionally biased region" description="Low complexity" evidence="6">
    <location>
        <begin position="1"/>
        <end position="14"/>
    </location>
</feature>
<dbReference type="PANTHER" id="PTHR34697">
    <property type="entry name" value="PHOSPHATIDYLGLYCEROL LYSYLTRANSFERASE"/>
    <property type="match status" value="1"/>
</dbReference>
<dbReference type="GO" id="GO:0055091">
    <property type="term" value="P:phospholipid homeostasis"/>
    <property type="evidence" value="ECO:0007669"/>
    <property type="project" value="TreeGrafter"/>
</dbReference>
<evidence type="ECO:0000256" key="2">
    <source>
        <dbReference type="ARBA" id="ARBA00022475"/>
    </source>
</evidence>
<dbReference type="GO" id="GO:0016755">
    <property type="term" value="F:aminoacyltransferase activity"/>
    <property type="evidence" value="ECO:0007669"/>
    <property type="project" value="TreeGrafter"/>
</dbReference>
<dbReference type="Proteomes" id="UP000827549">
    <property type="component" value="Chromosome 7"/>
</dbReference>
<evidence type="ECO:0000259" key="7">
    <source>
        <dbReference type="Pfam" id="PF09924"/>
    </source>
</evidence>
<dbReference type="Gene3D" id="3.40.630.30">
    <property type="match status" value="1"/>
</dbReference>
<dbReference type="RefSeq" id="XP_062631606.1">
    <property type="nucleotide sequence ID" value="XM_062775622.1"/>
</dbReference>
<dbReference type="GeneID" id="87812244"/>
<evidence type="ECO:0000256" key="1">
    <source>
        <dbReference type="ARBA" id="ARBA00004651"/>
    </source>
</evidence>
<accession>A0AAF0YEY8</accession>
<dbReference type="Pfam" id="PF09924">
    <property type="entry name" value="LPG_synthase_C"/>
    <property type="match status" value="1"/>
</dbReference>
<evidence type="ECO:0000256" key="3">
    <source>
        <dbReference type="ARBA" id="ARBA00022692"/>
    </source>
</evidence>
<dbReference type="InterPro" id="IPR051211">
    <property type="entry name" value="PG_lysyltransferase"/>
</dbReference>
<evidence type="ECO:0000256" key="4">
    <source>
        <dbReference type="ARBA" id="ARBA00022989"/>
    </source>
</evidence>
<comment type="subcellular location">
    <subcellularLocation>
        <location evidence="1">Cell membrane</location>
        <topology evidence="1">Multi-pass membrane protein</topology>
    </subcellularLocation>
</comment>
<dbReference type="GO" id="GO:0005886">
    <property type="term" value="C:plasma membrane"/>
    <property type="evidence" value="ECO:0007669"/>
    <property type="project" value="UniProtKB-SubCell"/>
</dbReference>
<evidence type="ECO:0000256" key="5">
    <source>
        <dbReference type="ARBA" id="ARBA00023136"/>
    </source>
</evidence>
<proteinExistence type="predicted"/>
<keyword evidence="9" id="KW-1185">Reference proteome</keyword>
<keyword evidence="2" id="KW-1003">Cell membrane</keyword>
<dbReference type="AlphaFoldDB" id="A0AAF0YEY8"/>
<keyword evidence="5" id="KW-0472">Membrane</keyword>
<gene>
    <name evidence="8" type="ORF">LOC62_07G009081</name>
</gene>
<sequence length="401" mass="41883">MSPAQQAKQQPPHATSASSAPLESTTVWTASDGTSRISYRRAWGCAVALGDPLCPAAQQQAVTAEFRAFCQQNNWDTVYALTTASFADAAAGAGMGVMSFGSELVLDTRDYFLGGGRGKELRSRLRRASGALDVGVYSAAGSTRDAGLEARLTALANECLGPAHPADLFPSGPLRSWLYATRSDGAVVGLVAMLQLSPQQGYLLEHVLVSPSDARNGTAELLVARTLDHLASLGVPRATFGPAPADHSAAISATAPARRTHARVTRHFKLGEPAGCAAPAPHPHANAVWLCFDPPVFGFRQVSAVMKAFNLRAAGDGVCSPPPAPKRLRRTRNTPFGTVCTPVAGGTVGRTYLSSAAFVSSVVGLVSLSRFSPPPRQATARQPPKALVGLPNPLAMTLARV</sequence>
<dbReference type="InterPro" id="IPR016181">
    <property type="entry name" value="Acyl_CoA_acyltransferase"/>
</dbReference>
<feature type="domain" description="Phosphatidylglycerol lysyltransferase C-terminal" evidence="7">
    <location>
        <begin position="9"/>
        <end position="268"/>
    </location>
</feature>
<evidence type="ECO:0000313" key="9">
    <source>
        <dbReference type="Proteomes" id="UP000827549"/>
    </source>
</evidence>
<protein>
    <recommendedName>
        <fullName evidence="7">Phosphatidylglycerol lysyltransferase C-terminal domain-containing protein</fullName>
    </recommendedName>
</protein>
<reference evidence="8" key="1">
    <citation type="submission" date="2023-10" db="EMBL/GenBank/DDBJ databases">
        <authorList>
            <person name="Noh H."/>
        </authorList>
    </citation>
    <scope>NUCLEOTIDE SEQUENCE</scope>
    <source>
        <strain evidence="8">DUCC4014</strain>
    </source>
</reference>
<name>A0AAF0YEY8_9TREE</name>
<dbReference type="PANTHER" id="PTHR34697:SF2">
    <property type="entry name" value="PHOSPHATIDYLGLYCEROL LYSYLTRANSFERASE"/>
    <property type="match status" value="1"/>
</dbReference>
<feature type="region of interest" description="Disordered" evidence="6">
    <location>
        <begin position="1"/>
        <end position="25"/>
    </location>
</feature>
<dbReference type="InterPro" id="IPR024320">
    <property type="entry name" value="LPG_synthase_C"/>
</dbReference>